<reference evidence="3 4" key="2">
    <citation type="submission" date="2013-02" db="EMBL/GenBank/DDBJ databases">
        <title>The Genome Sequence of Plasmodium falciparum Vietnam Oak-Knoll (FVO).</title>
        <authorList>
            <consortium name="The Broad Institute Genome Sequencing Platform"/>
            <consortium name="The Broad Institute Genome Sequencing Center for Infectious Disease"/>
            <person name="Neafsey D."/>
            <person name="Cheeseman I."/>
            <person name="Volkman S."/>
            <person name="Adams J."/>
            <person name="Walker B."/>
            <person name="Young S.K."/>
            <person name="Zeng Q."/>
            <person name="Gargeya S."/>
            <person name="Fitzgerald M."/>
            <person name="Haas B."/>
            <person name="Abouelleil A."/>
            <person name="Alvarado L."/>
            <person name="Arachchi H.M."/>
            <person name="Berlin A.M."/>
            <person name="Chapman S.B."/>
            <person name="Dewar J."/>
            <person name="Goldberg J."/>
            <person name="Griggs A."/>
            <person name="Gujja S."/>
            <person name="Hansen M."/>
            <person name="Howarth C."/>
            <person name="Imamovic A."/>
            <person name="Larimer J."/>
            <person name="McCowan C."/>
            <person name="Murphy C."/>
            <person name="Neiman D."/>
            <person name="Pearson M."/>
            <person name="Priest M."/>
            <person name="Roberts A."/>
            <person name="Saif S."/>
            <person name="Shea T."/>
            <person name="Sisk P."/>
            <person name="Sykes S."/>
            <person name="Wortman J."/>
            <person name="Nusbaum C."/>
            <person name="Birren B."/>
        </authorList>
    </citation>
    <scope>NUCLEOTIDE SEQUENCE [LARGE SCALE GENOMIC DNA]</scope>
    <source>
        <strain evidence="4">Vietnam Oak-Knoll (FVO)</strain>
    </source>
</reference>
<dbReference type="PANTHER" id="PTHR35577:SF7">
    <property type="entry name" value="CYSTEINE-RICH, ACIDIC INTEGRAL MEMBRANE PROTEIN"/>
    <property type="match status" value="1"/>
</dbReference>
<accession>A0A024V2X4</accession>
<protein>
    <submittedName>
        <fullName evidence="3">Uncharacterized protein</fullName>
    </submittedName>
</protein>
<sequence length="1452" mass="174471">MSCNIKKRSCDMNKSEGDEKYCSKTKNKSVCRYISNEGNNNMLKRRKCNVVGEKEKYDEQIFMEIKNLYTNDYKKDDNITNDMNTEYNNYNDMNNDMNTEYNNYNDMNREYDNYNDRLCISFNDVLACDGNNKDDNFCSNILYEEMYKKEDENNVYTNEHNNLCTSNILSNEKKNIIFKKRTKDNLYEKVYYKSYKNSSKKNKIRRLLNEEYVRKFSHETDVYNTKDYFINKEKKKIYNYYSVDKIFEIPSDYKNKDEGYNNIESIKSNKCNKNNEGNINNTIERNLKKCKNDMEKEKDDVFFLKSSDNNKLCEVLLDKENHLDEEEKCKKENINDNNLNGNIIKYMNTSVIENKSNLYNKECNIFNKNDINFDEYKVSIYSMDKDKKKYFTHNNNNNNNNQHHNNYIKSSYNSSSKRSGTIESVENVKHIRDMKDNIYEKKKKIKSIHNKILRLIKEDNKKCVQNVINDNMYEKSDKHIKYEQNGDNKKKELYNNDSSMDDKDYKKNEDVVEINQRDNGNYVTDTKWNNKKNKSFNICNNNYVDKRCEDNIDDDKRYDEHIILEEEIKKRNIIMDEQIKECPIFMDKKSEKEKIKCCTKKYKKVNLSHTFLNNIKLIYERKDLKENKKKYILIVNKKCLEKYSYFNTIVNTYYIGKEWIRMDKYINYKLSKILFCNNIIKQINKYNFKKILKALDFYGYSYDTIFLKNLCNKIIINEWLKNDIFFENILKSKRFLNVALFYDLIYNFLYKNNIFLKYFFSFSGGRFIKTFIDYNKNKALKLINKIIKNIKDLNPCTNSVIDFLCGFYSNDENEMKKYSKSSRRNNLYAIKNKDINIPNKINDSRKKSSDTYLYMKNKKYNKKILRNILNNVWLKTDMFIKESIYYGANFSLQNNNLRKKKKNIHNIEKIENFLYHNSDRTYSSMCTKSPNEKFYKYDIYKNIDDEYLDDHSSIHDENDLEHVINNFYSSNELNINFNEHMSESFNQCIYNQSENVNSDNNIPDDSEQYGDDYIGSHGNHNKTFQSFEGIPNMAFDLYTQDNQNRPRGDKFISLCFKEEETCNTNKYVKDISFLGIGVRSKENKINDFNCFNINLKLMIRNNLLSKIKCNISKNGKKISPFFPVWPNIPDFFGYKMFKNIKKDFKRMQKNIKLKEKQNSLDIINNKKKYKNIISEVYEKVGTFQKRKFNEEEYTLHNNNNNNNNDSSNNSSNNNNNSNNSSNIELSNINNTKSINIDEIKLKDLHYILNIKIYPIRTLVLYILYNSFFKDYNNEFIEFFCNSINNEIREWLLLFLLPNFIHKSIHKVTYPLKLTKNIFSESSEFYEDFFSNEYLKMNDIEKIIIYTKNCNEEHSDICPFLFCYLWLKSNDYKIDKWISSKINEILFTFPYANFLLSKYFSNFLLFIQLFRTSLDVDHMYLCKSHFYVSLKHNISFIHESLVNVLFSTTIYHP</sequence>
<dbReference type="PANTHER" id="PTHR35577">
    <property type="entry name" value="CYSTEINE-RICH, ACIDIC INTEGRAL MEMBRANE PROTEIN-RELATED"/>
    <property type="match status" value="1"/>
</dbReference>
<feature type="compositionally biased region" description="Low complexity" evidence="2">
    <location>
        <begin position="1197"/>
        <end position="1224"/>
    </location>
</feature>
<evidence type="ECO:0000313" key="4">
    <source>
        <dbReference type="Proteomes" id="UP000030690"/>
    </source>
</evidence>
<dbReference type="EMBL" id="KI925142">
    <property type="protein sequence ID" value="ETW16555.1"/>
    <property type="molecule type" value="Genomic_DNA"/>
</dbReference>
<feature type="coiled-coil region" evidence="1">
    <location>
        <begin position="90"/>
        <end position="117"/>
    </location>
</feature>
<reference evidence="3 4" key="1">
    <citation type="submission" date="2013-02" db="EMBL/GenBank/DDBJ databases">
        <title>The Genome Annotation of Plasmodium falciparum Vietnam Oak-Knoll (FVO).</title>
        <authorList>
            <consortium name="The Broad Institute Genome Sequencing Platform"/>
            <consortium name="The Broad Institute Genome Sequencing Center for Infectious Disease"/>
            <person name="Neafsey D."/>
            <person name="Hoffman S."/>
            <person name="Volkman S."/>
            <person name="Rosenthal P."/>
            <person name="Walker B."/>
            <person name="Young S.K."/>
            <person name="Zeng Q."/>
            <person name="Gargeya S."/>
            <person name="Fitzgerald M."/>
            <person name="Haas B."/>
            <person name="Abouelleil A."/>
            <person name="Allen A.W."/>
            <person name="Alvarado L."/>
            <person name="Arachchi H.M."/>
            <person name="Berlin A.M."/>
            <person name="Chapman S.B."/>
            <person name="Gainer-Dewar J."/>
            <person name="Goldberg J."/>
            <person name="Griggs A."/>
            <person name="Gujja S."/>
            <person name="Hansen M."/>
            <person name="Howarth C."/>
            <person name="Imamovic A."/>
            <person name="Ireland A."/>
            <person name="Larimer J."/>
            <person name="McCowan C."/>
            <person name="Murphy C."/>
            <person name="Pearson M."/>
            <person name="Poon T.W."/>
            <person name="Priest M."/>
            <person name="Roberts A."/>
            <person name="Saif S."/>
            <person name="Shea T."/>
            <person name="Sisk P."/>
            <person name="Sykes S."/>
            <person name="Wortman J."/>
            <person name="Nusbaum C."/>
            <person name="Birren B."/>
        </authorList>
    </citation>
    <scope>NUCLEOTIDE SEQUENCE [LARGE SCALE GENOMIC DNA]</scope>
    <source>
        <strain evidence="4">Vietnam Oak-Knoll (FVO)</strain>
    </source>
</reference>
<feature type="region of interest" description="Disordered" evidence="2">
    <location>
        <begin position="396"/>
        <end position="421"/>
    </location>
</feature>
<keyword evidence="1" id="KW-0175">Coiled coil</keyword>
<proteinExistence type="predicted"/>
<evidence type="ECO:0000256" key="2">
    <source>
        <dbReference type="SAM" id="MobiDB-lite"/>
    </source>
</evidence>
<organism evidence="3 4">
    <name type="scientific">Plasmodium falciparum Vietnam Oak-Knoll</name>
    <name type="common">FVO</name>
    <dbReference type="NCBI Taxonomy" id="1036723"/>
    <lineage>
        <taxon>Eukaryota</taxon>
        <taxon>Sar</taxon>
        <taxon>Alveolata</taxon>
        <taxon>Apicomplexa</taxon>
        <taxon>Aconoidasida</taxon>
        <taxon>Haemosporida</taxon>
        <taxon>Plasmodiidae</taxon>
        <taxon>Plasmodium</taxon>
        <taxon>Plasmodium (Laverania)</taxon>
    </lineage>
</organism>
<gene>
    <name evidence="3" type="ORF">PFFVO_04521</name>
</gene>
<feature type="region of interest" description="Disordered" evidence="2">
    <location>
        <begin position="485"/>
        <end position="504"/>
    </location>
</feature>
<name>A0A024V2X4_PLAFA</name>
<dbReference type="OrthoDB" id="371701at2759"/>
<evidence type="ECO:0000313" key="3">
    <source>
        <dbReference type="EMBL" id="ETW16555.1"/>
    </source>
</evidence>
<evidence type="ECO:0000256" key="1">
    <source>
        <dbReference type="SAM" id="Coils"/>
    </source>
</evidence>
<dbReference type="Proteomes" id="UP000030690">
    <property type="component" value="Unassembled WGS sequence"/>
</dbReference>
<dbReference type="InterPro" id="IPR053359">
    <property type="entry name" value="CRAM"/>
</dbReference>
<feature type="region of interest" description="Disordered" evidence="2">
    <location>
        <begin position="1195"/>
        <end position="1224"/>
    </location>
</feature>
<feature type="compositionally biased region" description="Low complexity" evidence="2">
    <location>
        <begin position="396"/>
        <end position="419"/>
    </location>
</feature>